<evidence type="ECO:0000313" key="4">
    <source>
        <dbReference type="Proteomes" id="UP000186601"/>
    </source>
</evidence>
<comment type="caution">
    <text evidence="3">The sequence shown here is derived from an EMBL/GenBank/DDBJ whole genome shotgun (WGS) entry which is preliminary data.</text>
</comment>
<dbReference type="Proteomes" id="UP000186601">
    <property type="component" value="Unassembled WGS sequence"/>
</dbReference>
<feature type="region of interest" description="Disordered" evidence="1">
    <location>
        <begin position="749"/>
        <end position="781"/>
    </location>
</feature>
<feature type="compositionally biased region" description="Acidic residues" evidence="1">
    <location>
        <begin position="848"/>
        <end position="865"/>
    </location>
</feature>
<organism evidence="3 4">
    <name type="scientific">Hermanssonia centrifuga</name>
    <dbReference type="NCBI Taxonomy" id="98765"/>
    <lineage>
        <taxon>Eukaryota</taxon>
        <taxon>Fungi</taxon>
        <taxon>Dikarya</taxon>
        <taxon>Basidiomycota</taxon>
        <taxon>Agaricomycotina</taxon>
        <taxon>Agaricomycetes</taxon>
        <taxon>Polyporales</taxon>
        <taxon>Meruliaceae</taxon>
        <taxon>Hermanssonia</taxon>
    </lineage>
</organism>
<feature type="region of interest" description="Disordered" evidence="1">
    <location>
        <begin position="1"/>
        <end position="20"/>
    </location>
</feature>
<evidence type="ECO:0000256" key="2">
    <source>
        <dbReference type="SAM" id="Phobius"/>
    </source>
</evidence>
<feature type="transmembrane region" description="Helical" evidence="2">
    <location>
        <begin position="84"/>
        <end position="106"/>
    </location>
</feature>
<keyword evidence="4" id="KW-1185">Reference proteome</keyword>
<keyword evidence="2" id="KW-0472">Membrane</keyword>
<gene>
    <name evidence="3" type="ORF">PHLCEN_2v10384</name>
</gene>
<feature type="region of interest" description="Disordered" evidence="1">
    <location>
        <begin position="188"/>
        <end position="214"/>
    </location>
</feature>
<sequence length="865" mass="90980">MSVFIFRKSGPLRPPKPKTPQLEAPAVTLPPFEPIPSVEPIFLIDPPPTRSNPRIAPLPAYLEPAVAYNASTTRDFVPEKVITVLDLFFTLALPAAFFSVVLVLAVRRMCSAVANRASKATEAAILPALHIMSNPAALDYTLLDNLSDKHMDYPVKVLIDCIIDAYYEMATSGMYSDGPVDDDPFWADWQPPTYDQAESPHTQEPVREETTDPDAVDTPFLLSAHNNRAPDIIIPGLDISLGPDGMAASVIVQDGTGLEASYLVLDNPVATPVVAHPAIDTSGSAMAAHDDSTDTSPISSVSSSLYDDEDTPRATFLDVSVDTADIPTEPLVQPPKVSYCDIGTDASPPVVHEDRAIDTSDLVPEIRSIDVAVDATVVETLEVKPVIESVDVAIDATVEAIESVGVAIDATVEAIESVDVAIDATVETIENVDVAIDATTLEISQLKPVTEEISVQTEDLTSTPVPQNADIVQMEAPAATPENDIGDAMEASYMMIDDERDNAPANVPDLAHEEQLDLGALSEVSSSATDISGPSELETGNGTAELTFVENEASLDTRSLDGLPSTAAVADVAPAPGSPIANAAVIDAQDSEPVSTKSDGAPEPVVPGTSEATEHLLNETAAPTLGNSVGGSGSIQENPIEQQPVQDDRETVGETAVDGAEDVLGDGMDASYLLVDDYIPTEDNSKVNGTDDAAAAGLVAKFGNNVEELPIDVSEITPADDVNTSDAALENDDVVGTDGKTLETVQDPLDNQDFVGEGPESNLQENSARPVPVPTVETTTENETNLLDPEVNDLGNLVEDLSAPAYPEGDAVAAIESSSTEDLLGVNGDQKTADVVADSSAAELVEPAQEESHEEDAEAMEQSME</sequence>
<keyword evidence="2" id="KW-0812">Transmembrane</keyword>
<dbReference type="AlphaFoldDB" id="A0A2R6NN41"/>
<keyword evidence="2" id="KW-1133">Transmembrane helix</keyword>
<feature type="compositionally biased region" description="Low complexity" evidence="1">
    <location>
        <begin position="294"/>
        <end position="305"/>
    </location>
</feature>
<evidence type="ECO:0000313" key="3">
    <source>
        <dbReference type="EMBL" id="PSR73814.1"/>
    </source>
</evidence>
<proteinExistence type="predicted"/>
<name>A0A2R6NN41_9APHY</name>
<protein>
    <submittedName>
        <fullName evidence="3">Uncharacterized protein</fullName>
    </submittedName>
</protein>
<dbReference type="EMBL" id="MLYV02001062">
    <property type="protein sequence ID" value="PSR73814.1"/>
    <property type="molecule type" value="Genomic_DNA"/>
</dbReference>
<accession>A0A2R6NN41</accession>
<feature type="compositionally biased region" description="Polar residues" evidence="1">
    <location>
        <begin position="634"/>
        <end position="645"/>
    </location>
</feature>
<feature type="region of interest" description="Disordered" evidence="1">
    <location>
        <begin position="839"/>
        <end position="865"/>
    </location>
</feature>
<reference evidence="3 4" key="1">
    <citation type="submission" date="2018-02" db="EMBL/GenBank/DDBJ databases">
        <title>Genome sequence of the basidiomycete white-rot fungus Phlebia centrifuga.</title>
        <authorList>
            <person name="Granchi Z."/>
            <person name="Peng M."/>
            <person name="de Vries R.P."/>
            <person name="Hilden K."/>
            <person name="Makela M.R."/>
            <person name="Grigoriev I."/>
            <person name="Riley R."/>
        </authorList>
    </citation>
    <scope>NUCLEOTIDE SEQUENCE [LARGE SCALE GENOMIC DNA]</scope>
    <source>
        <strain evidence="3 4">FBCC195</strain>
    </source>
</reference>
<feature type="region of interest" description="Disordered" evidence="1">
    <location>
        <begin position="284"/>
        <end position="309"/>
    </location>
</feature>
<evidence type="ECO:0000256" key="1">
    <source>
        <dbReference type="SAM" id="MobiDB-lite"/>
    </source>
</evidence>
<feature type="region of interest" description="Disordered" evidence="1">
    <location>
        <begin position="630"/>
        <end position="649"/>
    </location>
</feature>